<name>A0ACC6KV22_9SPHI</name>
<sequence>MASRQSTFAYHLTISHIDMQKKILWIGLALTLAGSLQVEAQHAPQDSTNKKYFVGSTFLMLGNFIPNDRNPPHFIQLNVGYRITPKDVVFLELKRSRFAYPLGIPWGESFDAPGENYPGHVRQNVIGLAYNRFWWKGLYTAIHAMNAFQRYYDEDDKKITNGFTLFMTYRLGYQVKLFKNRFFIEPSIGLTHWPIKTNTPQSFEEKESKWPKYFGFEPGLHFGFNF</sequence>
<dbReference type="EMBL" id="JAVDTF010000001">
    <property type="protein sequence ID" value="MDR6783000.1"/>
    <property type="molecule type" value="Genomic_DNA"/>
</dbReference>
<keyword evidence="2" id="KW-1185">Reference proteome</keyword>
<evidence type="ECO:0000313" key="2">
    <source>
        <dbReference type="Proteomes" id="UP001246858"/>
    </source>
</evidence>
<comment type="caution">
    <text evidence="1">The sequence shown here is derived from an EMBL/GenBank/DDBJ whole genome shotgun (WGS) entry which is preliminary data.</text>
</comment>
<reference evidence="1" key="1">
    <citation type="submission" date="2023-07" db="EMBL/GenBank/DDBJ databases">
        <title>Sorghum-associated microbial communities from plants grown in Nebraska, USA.</title>
        <authorList>
            <person name="Schachtman D."/>
        </authorList>
    </citation>
    <scope>NUCLEOTIDE SEQUENCE</scope>
    <source>
        <strain evidence="1">2697</strain>
    </source>
</reference>
<protein>
    <submittedName>
        <fullName evidence="1">Uncharacterized protein</fullName>
    </submittedName>
</protein>
<evidence type="ECO:0000313" key="1">
    <source>
        <dbReference type="EMBL" id="MDR6783000.1"/>
    </source>
</evidence>
<accession>A0ACC6KV22</accession>
<gene>
    <name evidence="1" type="ORF">J2X78_001552</name>
</gene>
<dbReference type="Proteomes" id="UP001246858">
    <property type="component" value="Unassembled WGS sequence"/>
</dbReference>
<proteinExistence type="predicted"/>
<organism evidence="1 2">
    <name type="scientific">Pedobacter africanus</name>
    <dbReference type="NCBI Taxonomy" id="151894"/>
    <lineage>
        <taxon>Bacteria</taxon>
        <taxon>Pseudomonadati</taxon>
        <taxon>Bacteroidota</taxon>
        <taxon>Sphingobacteriia</taxon>
        <taxon>Sphingobacteriales</taxon>
        <taxon>Sphingobacteriaceae</taxon>
        <taxon>Pedobacter</taxon>
    </lineage>
</organism>